<organism evidence="1 2">
    <name type="scientific">Acinetobacter puyangensis</name>
    <dbReference type="NCBI Taxonomy" id="1096779"/>
    <lineage>
        <taxon>Bacteria</taxon>
        <taxon>Pseudomonadati</taxon>
        <taxon>Pseudomonadota</taxon>
        <taxon>Gammaproteobacteria</taxon>
        <taxon>Moraxellales</taxon>
        <taxon>Moraxellaceae</taxon>
        <taxon>Acinetobacter</taxon>
    </lineage>
</organism>
<accession>A0A240EEW9</accession>
<keyword evidence="2" id="KW-1185">Reference proteome</keyword>
<dbReference type="AlphaFoldDB" id="A0A240EEW9"/>
<name>A0A240EEW9_9GAMM</name>
<dbReference type="RefSeq" id="WP_097080254.1">
    <property type="nucleotide sequence ID" value="NZ_BAABHT010000026.1"/>
</dbReference>
<dbReference type="Proteomes" id="UP000219042">
    <property type="component" value="Unassembled WGS sequence"/>
</dbReference>
<reference evidence="2" key="1">
    <citation type="submission" date="2016-09" db="EMBL/GenBank/DDBJ databases">
        <authorList>
            <person name="Varghese N."/>
            <person name="Submissions S."/>
        </authorList>
    </citation>
    <scope>NUCLEOTIDE SEQUENCE [LARGE SCALE GENOMIC DNA]</scope>
    <source>
        <strain evidence="2">ANC 4466</strain>
    </source>
</reference>
<sequence length="402" mass="46823">MTTSQTSLKQFAYNTAKLIQSECNFNLSRSHIYELLACYEGYQSYNGFLGQNLLINVSYDNSQQYYQHKLLNALTLNILKDLPTTDDSGDDWENDDVLHWDDYEGREFLYNIQRLITRLNSLSGEKQSKVFLFDLVKVIYREFLFLNFFYMNLKSVREALSNFDFENGLLDDDIESFTEYGDEYLIECNNGEYFSFTVIQQNLEGLNKFAALGNKDAIAIIAKYYLYLANQIAPYGGEGSNFGAVWDNQKMRYTNTTQAKLNRKKFDDLVRLSQQYQKMIENSPLNISEVNFDQTEITKVQLKYLANQGDIKAIDYLLYNKLFQDDIEAWVYIYVAQALGEDFTQDDYHAINAYTGEPYDDYGPLEVVGRGAIQHEIHLAKLNDEDQRYALQRVQEILNNIK</sequence>
<dbReference type="EMBL" id="OANT01000012">
    <property type="protein sequence ID" value="SNX46515.1"/>
    <property type="molecule type" value="Genomic_DNA"/>
</dbReference>
<evidence type="ECO:0000313" key="1">
    <source>
        <dbReference type="EMBL" id="SNX46515.1"/>
    </source>
</evidence>
<protein>
    <submittedName>
        <fullName evidence="1">Uncharacterized protein</fullName>
    </submittedName>
</protein>
<evidence type="ECO:0000313" key="2">
    <source>
        <dbReference type="Proteomes" id="UP000219042"/>
    </source>
</evidence>
<dbReference type="OrthoDB" id="6678231at2"/>
<gene>
    <name evidence="1" type="ORF">SAMN05421731_11284</name>
</gene>
<proteinExistence type="predicted"/>